<dbReference type="GO" id="GO:0000289">
    <property type="term" value="P:nuclear-transcribed mRNA poly(A) tail shortening"/>
    <property type="evidence" value="ECO:0007669"/>
    <property type="project" value="TreeGrafter"/>
</dbReference>
<dbReference type="CDD" id="cd09556">
    <property type="entry name" value="SAM_VTS1_fungal"/>
    <property type="match status" value="1"/>
</dbReference>
<comment type="subcellular location">
    <subcellularLocation>
        <location evidence="1">Cytoplasm</location>
        <location evidence="1">P-body</location>
    </subcellularLocation>
    <subcellularLocation>
        <location evidence="2">Cytoplasm</location>
        <location evidence="2">Cytosol</location>
    </subcellularLocation>
</comment>
<dbReference type="SMART" id="SM00454">
    <property type="entry name" value="SAM"/>
    <property type="match status" value="1"/>
</dbReference>
<reference evidence="10" key="1">
    <citation type="submission" date="2022-12" db="EMBL/GenBank/DDBJ databases">
        <authorList>
            <person name="Brejova B."/>
        </authorList>
    </citation>
    <scope>NUCLEOTIDE SEQUENCE</scope>
</reference>
<dbReference type="PANTHER" id="PTHR12515:SF5">
    <property type="entry name" value="PROTEIN SMAUG"/>
    <property type="match status" value="1"/>
</dbReference>
<dbReference type="Pfam" id="PF07647">
    <property type="entry name" value="SAM_2"/>
    <property type="match status" value="1"/>
</dbReference>
<evidence type="ECO:0000256" key="7">
    <source>
        <dbReference type="ARBA" id="ARBA00024136"/>
    </source>
</evidence>
<feature type="compositionally biased region" description="Polar residues" evidence="8">
    <location>
        <begin position="107"/>
        <end position="133"/>
    </location>
</feature>
<keyword evidence="4" id="KW-0963">Cytoplasm</keyword>
<dbReference type="InterPro" id="IPR001660">
    <property type="entry name" value="SAM"/>
</dbReference>
<evidence type="ECO:0000256" key="5">
    <source>
        <dbReference type="ARBA" id="ARBA00022884"/>
    </source>
</evidence>
<evidence type="ECO:0000313" key="10">
    <source>
        <dbReference type="EMBL" id="CAI5758916.1"/>
    </source>
</evidence>
<feature type="region of interest" description="Disordered" evidence="8">
    <location>
        <begin position="84"/>
        <end position="133"/>
    </location>
</feature>
<evidence type="ECO:0000256" key="1">
    <source>
        <dbReference type="ARBA" id="ARBA00004201"/>
    </source>
</evidence>
<sequence length="498" mass="56544">MDKQNDINLTTTDNTRPIILSPPLLDRHQLQNSHTQFPFINQDNSNLDPSRHTSRQQSVGFNLQHEFETLTADLDLDLKNQLKQNETQHSQSQSQPNPSLLAPSASKFTTGTADLLGNNTLSPNPTSSFHKPQLSNLLDSRTEQFLNHQVSPMASIPNRPQSVNDFNNVFNYGQQPHQTQSQPLPQSNFYSDLLIFSNWIENLNPQDNLIMIDYLCQNLPLDILLTFKSKLDQYLQTGKRPQQQQQSIYSSNSNMYPQELYTDMEQLNINRKQPQQFKNPYLMDKFSRPKSADPFFQQQQQFNLDRAKSPTSHLYEKTSFLQLAANNGQYNHSHNLNHQDDSVNAMKLGALQTINSRVALDSNRKHPYQPQQADINRSLNSSSVPASIQRSPFNKKSNKKSPISSPTPTSATSTTSISSMTNSSMPLEITNIELLNNIPAWLKVLRLHKYTDCLKDIPWNELIELNNDELESKGVSALGARRKLLKAFGIVKGKDVSS</sequence>
<comment type="similarity">
    <text evidence="3">Belongs to the VTS1 family.</text>
</comment>
<dbReference type="Gene3D" id="1.10.150.50">
    <property type="entry name" value="Transcription Factor, Ets-1"/>
    <property type="match status" value="1"/>
</dbReference>
<evidence type="ECO:0000313" key="11">
    <source>
        <dbReference type="Proteomes" id="UP001152885"/>
    </source>
</evidence>
<evidence type="ECO:0000256" key="6">
    <source>
        <dbReference type="ARBA" id="ARBA00024046"/>
    </source>
</evidence>
<name>A0A9W4TYL2_9ASCO</name>
<feature type="domain" description="SAM" evidence="9">
    <location>
        <begin position="430"/>
        <end position="494"/>
    </location>
</feature>
<dbReference type="InterPro" id="IPR037635">
    <property type="entry name" value="VTS1_SAM"/>
</dbReference>
<dbReference type="AlphaFoldDB" id="A0A9W4TYL2"/>
<dbReference type="PANTHER" id="PTHR12515">
    <property type="entry name" value="STERILE ALPHA MOTIF DOMAIN CONTAINING PROTEIN 4-RELATED"/>
    <property type="match status" value="1"/>
</dbReference>
<evidence type="ECO:0000256" key="4">
    <source>
        <dbReference type="ARBA" id="ARBA00022490"/>
    </source>
</evidence>
<dbReference type="InterPro" id="IPR050897">
    <property type="entry name" value="SMAUG/VTS1_RNA-bind"/>
</dbReference>
<feature type="region of interest" description="Disordered" evidence="8">
    <location>
        <begin position="38"/>
        <end position="58"/>
    </location>
</feature>
<keyword evidence="5" id="KW-0694">RNA-binding</keyword>
<comment type="caution">
    <text evidence="10">The sequence shown here is derived from an EMBL/GenBank/DDBJ whole genome shotgun (WGS) entry which is preliminary data.</text>
</comment>
<evidence type="ECO:0000256" key="8">
    <source>
        <dbReference type="SAM" id="MobiDB-lite"/>
    </source>
</evidence>
<evidence type="ECO:0000256" key="3">
    <source>
        <dbReference type="ARBA" id="ARBA00007325"/>
    </source>
</evidence>
<keyword evidence="11" id="KW-1185">Reference proteome</keyword>
<dbReference type="EMBL" id="CANTUO010000003">
    <property type="protein sequence ID" value="CAI5758916.1"/>
    <property type="molecule type" value="Genomic_DNA"/>
</dbReference>
<gene>
    <name evidence="10" type="ORF">CANVERA_P3426</name>
</gene>
<proteinExistence type="inferred from homology"/>
<feature type="region of interest" description="Disordered" evidence="8">
    <location>
        <begin position="360"/>
        <end position="420"/>
    </location>
</feature>
<dbReference type="Proteomes" id="UP001152885">
    <property type="component" value="Unassembled WGS sequence"/>
</dbReference>
<organism evidence="10 11">
    <name type="scientific">Candida verbasci</name>
    <dbReference type="NCBI Taxonomy" id="1227364"/>
    <lineage>
        <taxon>Eukaryota</taxon>
        <taxon>Fungi</taxon>
        <taxon>Dikarya</taxon>
        <taxon>Ascomycota</taxon>
        <taxon>Saccharomycotina</taxon>
        <taxon>Pichiomycetes</taxon>
        <taxon>Debaryomycetaceae</taxon>
        <taxon>Candida/Lodderomyces clade</taxon>
        <taxon>Candida</taxon>
    </lineage>
</organism>
<feature type="compositionally biased region" description="Polar residues" evidence="8">
    <location>
        <begin position="38"/>
        <end position="48"/>
    </location>
</feature>
<dbReference type="SUPFAM" id="SSF47769">
    <property type="entry name" value="SAM/Pointed domain"/>
    <property type="match status" value="1"/>
</dbReference>
<dbReference type="GO" id="GO:0003729">
    <property type="term" value="F:mRNA binding"/>
    <property type="evidence" value="ECO:0007669"/>
    <property type="project" value="InterPro"/>
</dbReference>
<dbReference type="OrthoDB" id="2155283at2759"/>
<feature type="compositionally biased region" description="Low complexity" evidence="8">
    <location>
        <begin position="400"/>
        <end position="420"/>
    </location>
</feature>
<protein>
    <recommendedName>
        <fullName evidence="7">RNA-binding protein VTS1</fullName>
    </recommendedName>
</protein>
<evidence type="ECO:0000259" key="9">
    <source>
        <dbReference type="SMART" id="SM00454"/>
    </source>
</evidence>
<accession>A0A9W4TYL2</accession>
<feature type="compositionally biased region" description="Low complexity" evidence="8">
    <location>
        <begin position="84"/>
        <end position="106"/>
    </location>
</feature>
<evidence type="ECO:0000256" key="2">
    <source>
        <dbReference type="ARBA" id="ARBA00004514"/>
    </source>
</evidence>
<dbReference type="GO" id="GO:0005829">
    <property type="term" value="C:cytosol"/>
    <property type="evidence" value="ECO:0007669"/>
    <property type="project" value="UniProtKB-SubCell"/>
</dbReference>
<comment type="subunit">
    <text evidence="6">Monomer. Binds to RNA.</text>
</comment>
<dbReference type="InterPro" id="IPR013761">
    <property type="entry name" value="SAM/pointed_sf"/>
</dbReference>
<dbReference type="GO" id="GO:0000932">
    <property type="term" value="C:P-body"/>
    <property type="evidence" value="ECO:0007669"/>
    <property type="project" value="UniProtKB-SubCell"/>
</dbReference>
<feature type="compositionally biased region" description="Polar residues" evidence="8">
    <location>
        <begin position="369"/>
        <end position="394"/>
    </location>
</feature>